<gene>
    <name evidence="2" type="ORF">E6O75_ATG00203</name>
</gene>
<organism evidence="2 3">
    <name type="scientific">Venturia nashicola</name>
    <dbReference type="NCBI Taxonomy" id="86259"/>
    <lineage>
        <taxon>Eukaryota</taxon>
        <taxon>Fungi</taxon>
        <taxon>Dikarya</taxon>
        <taxon>Ascomycota</taxon>
        <taxon>Pezizomycotina</taxon>
        <taxon>Dothideomycetes</taxon>
        <taxon>Pleosporomycetidae</taxon>
        <taxon>Venturiales</taxon>
        <taxon>Venturiaceae</taxon>
        <taxon>Venturia</taxon>
    </lineage>
</organism>
<name>A0A4Z1PFR8_9PEZI</name>
<dbReference type="EMBL" id="SNSC02000001">
    <property type="protein sequence ID" value="TID27436.1"/>
    <property type="molecule type" value="Genomic_DNA"/>
</dbReference>
<feature type="region of interest" description="Disordered" evidence="1">
    <location>
        <begin position="124"/>
        <end position="150"/>
    </location>
</feature>
<sequence length="150" mass="16529">MTNEVDCAICADFENLRALRGRHDRDCSGCQARGSPNASDIDDSDEEDLVAREGGETVRRPKVDYTALRKKTPVETARIFFGLDDEDGDLSLEMLRGLLEGKLGTKHASKGYLELARRHHNVLEGHINERDDSRGGGVSDGGDGERSEEK</sequence>
<protein>
    <submittedName>
        <fullName evidence="2">Uncharacterized protein</fullName>
    </submittedName>
</protein>
<dbReference type="Proteomes" id="UP000298493">
    <property type="component" value="Unassembled WGS sequence"/>
</dbReference>
<keyword evidence="3" id="KW-1185">Reference proteome</keyword>
<evidence type="ECO:0000256" key="1">
    <source>
        <dbReference type="SAM" id="MobiDB-lite"/>
    </source>
</evidence>
<evidence type="ECO:0000313" key="2">
    <source>
        <dbReference type="EMBL" id="TID27436.1"/>
    </source>
</evidence>
<proteinExistence type="predicted"/>
<accession>A0A4Z1PFR8</accession>
<reference evidence="2 3" key="1">
    <citation type="submission" date="2019-04" db="EMBL/GenBank/DDBJ databases">
        <title>High contiguity whole genome sequence and gene annotation resource for two Venturia nashicola isolates.</title>
        <authorList>
            <person name="Prokchorchik M."/>
            <person name="Won K."/>
            <person name="Lee Y."/>
            <person name="Choi E.D."/>
            <person name="Segonzac C."/>
            <person name="Sohn K.H."/>
        </authorList>
    </citation>
    <scope>NUCLEOTIDE SEQUENCE [LARGE SCALE GENOMIC DNA]</scope>
    <source>
        <strain evidence="2 3">PRI2</strain>
    </source>
</reference>
<dbReference type="AlphaFoldDB" id="A0A4Z1PFR8"/>
<feature type="compositionally biased region" description="Basic and acidic residues" evidence="1">
    <location>
        <begin position="124"/>
        <end position="134"/>
    </location>
</feature>
<evidence type="ECO:0000313" key="3">
    <source>
        <dbReference type="Proteomes" id="UP000298493"/>
    </source>
</evidence>
<feature type="region of interest" description="Disordered" evidence="1">
    <location>
        <begin position="27"/>
        <end position="55"/>
    </location>
</feature>
<comment type="caution">
    <text evidence="2">The sequence shown here is derived from an EMBL/GenBank/DDBJ whole genome shotgun (WGS) entry which is preliminary data.</text>
</comment>